<dbReference type="PRINTS" id="PR00706">
    <property type="entry name" value="PYROGLUPTASE"/>
</dbReference>
<dbReference type="InterPro" id="IPR016125">
    <property type="entry name" value="Peptidase_C15-like"/>
</dbReference>
<reference evidence="10 11" key="1">
    <citation type="submission" date="2018-09" db="EMBL/GenBank/DDBJ databases">
        <authorList>
            <person name="Tagini F."/>
        </authorList>
    </citation>
    <scope>NUCLEOTIDE SEQUENCE [LARGE SCALE GENOMIC DNA]</scope>
    <source>
        <strain evidence="10 11">MK13</strain>
    </source>
</reference>
<evidence type="ECO:0000256" key="6">
    <source>
        <dbReference type="ARBA" id="ARBA00022670"/>
    </source>
</evidence>
<dbReference type="GO" id="GO:0006508">
    <property type="term" value="P:proteolysis"/>
    <property type="evidence" value="ECO:0007669"/>
    <property type="project" value="UniProtKB-KW"/>
</dbReference>
<sequence>MSQVLVTGFGAYGNTPANPAQLTAEALDGRVIAGATVTARIVPNVFFESIAATQQAIADIRPEVVVMLGECPGRAMITVERLAQNINDCGRYGLADNTGTVVVGEQTDPAGPLPTMRRYRSTPWSLPCARPACRPTSPMPPEHSSATT</sequence>
<keyword evidence="6" id="KW-0645">Protease</keyword>
<proteinExistence type="inferred from homology"/>
<comment type="function">
    <text evidence="2">Removes 5-oxoproline from various penultimate amino acid residues except L-proline.</text>
</comment>
<dbReference type="AlphaFoldDB" id="A0A498PPB9"/>
<evidence type="ECO:0000313" key="10">
    <source>
        <dbReference type="EMBL" id="VBA33739.1"/>
    </source>
</evidence>
<keyword evidence="8" id="KW-0788">Thiol protease</keyword>
<dbReference type="InterPro" id="IPR036440">
    <property type="entry name" value="Peptidase_C15-like_sf"/>
</dbReference>
<evidence type="ECO:0000256" key="2">
    <source>
        <dbReference type="ARBA" id="ARBA00002280"/>
    </source>
</evidence>
<dbReference type="InterPro" id="IPR033693">
    <property type="entry name" value="PGPEP1_Glu_AS"/>
</dbReference>
<dbReference type="InterPro" id="IPR000816">
    <property type="entry name" value="Peptidase_C15"/>
</dbReference>
<evidence type="ECO:0000256" key="8">
    <source>
        <dbReference type="ARBA" id="ARBA00022807"/>
    </source>
</evidence>
<evidence type="ECO:0000256" key="5">
    <source>
        <dbReference type="ARBA" id="ARBA00022490"/>
    </source>
</evidence>
<evidence type="ECO:0000256" key="1">
    <source>
        <dbReference type="ARBA" id="ARBA00001770"/>
    </source>
</evidence>
<keyword evidence="7 10" id="KW-0378">Hydrolase</keyword>
<evidence type="ECO:0000256" key="7">
    <source>
        <dbReference type="ARBA" id="ARBA00022801"/>
    </source>
</evidence>
<dbReference type="SUPFAM" id="SSF53182">
    <property type="entry name" value="Pyrrolidone carboxyl peptidase (pyroglutamate aminopeptidase)"/>
    <property type="match status" value="1"/>
</dbReference>
<dbReference type="Gene3D" id="3.40.630.20">
    <property type="entry name" value="Peptidase C15, pyroglutamyl peptidase I-like"/>
    <property type="match status" value="1"/>
</dbReference>
<comment type="similarity">
    <text evidence="4">Belongs to the peptidase C15 family.</text>
</comment>
<gene>
    <name evidence="10" type="primary">pcp</name>
    <name evidence="10" type="ORF">LAUMK13_00335</name>
</gene>
<name>A0A498PPB9_9MYCO</name>
<keyword evidence="11" id="KW-1185">Reference proteome</keyword>
<dbReference type="EC" id="3.4.19.3" evidence="9"/>
<feature type="active site" evidence="9">
    <location>
        <position position="80"/>
    </location>
</feature>
<dbReference type="Pfam" id="PF01470">
    <property type="entry name" value="Peptidase_C15"/>
    <property type="match status" value="1"/>
</dbReference>
<keyword evidence="5" id="KW-0963">Cytoplasm</keyword>
<evidence type="ECO:0000256" key="4">
    <source>
        <dbReference type="ARBA" id="ARBA00006641"/>
    </source>
</evidence>
<evidence type="ECO:0000256" key="3">
    <source>
        <dbReference type="ARBA" id="ARBA00004496"/>
    </source>
</evidence>
<accession>A0A498PPB9</accession>
<evidence type="ECO:0000313" key="11">
    <source>
        <dbReference type="Proteomes" id="UP000267289"/>
    </source>
</evidence>
<dbReference type="EMBL" id="UPHQ01000014">
    <property type="protein sequence ID" value="VBA33739.1"/>
    <property type="molecule type" value="Genomic_DNA"/>
</dbReference>
<comment type="subcellular location">
    <subcellularLocation>
        <location evidence="3">Cytoplasm</location>
    </subcellularLocation>
</comment>
<protein>
    <recommendedName>
        <fullName evidence="9">Pyroglutamyl-peptidase I</fullName>
        <ecNumber evidence="9">3.4.19.3</ecNumber>
    </recommendedName>
</protein>
<dbReference type="PROSITE" id="PS01333">
    <property type="entry name" value="PYRASE_GLU"/>
    <property type="match status" value="1"/>
</dbReference>
<organism evidence="10 11">
    <name type="scientific">Mycobacterium innocens</name>
    <dbReference type="NCBI Taxonomy" id="2341083"/>
    <lineage>
        <taxon>Bacteria</taxon>
        <taxon>Bacillati</taxon>
        <taxon>Actinomycetota</taxon>
        <taxon>Actinomycetes</taxon>
        <taxon>Mycobacteriales</taxon>
        <taxon>Mycobacteriaceae</taxon>
        <taxon>Mycobacterium</taxon>
    </lineage>
</organism>
<dbReference type="GO" id="GO:0016920">
    <property type="term" value="F:pyroglutamyl-peptidase activity"/>
    <property type="evidence" value="ECO:0007669"/>
    <property type="project" value="UniProtKB-EC"/>
</dbReference>
<evidence type="ECO:0000256" key="9">
    <source>
        <dbReference type="PROSITE-ProRule" id="PRU10076"/>
    </source>
</evidence>
<comment type="catalytic activity">
    <reaction evidence="1 9">
        <text>Release of an N-terminal pyroglutamyl group from a polypeptide, the second amino acid generally not being Pro.</text>
        <dbReference type="EC" id="3.4.19.3"/>
    </reaction>
</comment>
<dbReference type="Proteomes" id="UP000267289">
    <property type="component" value="Unassembled WGS sequence"/>
</dbReference>
<dbReference type="GO" id="GO:0005829">
    <property type="term" value="C:cytosol"/>
    <property type="evidence" value="ECO:0007669"/>
    <property type="project" value="InterPro"/>
</dbReference>